<name>W6NGP9_CLOTY</name>
<comment type="caution">
    <text evidence="1">The sequence shown here is derived from an EMBL/GenBank/DDBJ whole genome shotgun (WGS) entry which is preliminary data.</text>
</comment>
<reference evidence="1 2" key="1">
    <citation type="journal article" date="2015" name="Genome Announc.">
        <title>Draft Genome Sequence of Clostridium tyrobutyricum Strain DIVETGP, Isolated from Cow's Milk for Grana Padano Production.</title>
        <authorList>
            <person name="Soggiu A."/>
            <person name="Piras C."/>
            <person name="Gaiarsa S."/>
            <person name="Sassera D."/>
            <person name="Roncada P."/>
            <person name="Bendixen E."/>
            <person name="Brasca M."/>
            <person name="Bonizzi L."/>
        </authorList>
    </citation>
    <scope>NUCLEOTIDE SEQUENCE [LARGE SCALE GENOMIC DNA]</scope>
    <source>
        <strain evidence="1 2">DIVETGP</strain>
    </source>
</reference>
<gene>
    <name evidence="1" type="ORF">CTDIVETGP_1272</name>
</gene>
<proteinExistence type="predicted"/>
<protein>
    <submittedName>
        <fullName evidence="1">Uncharacterized protein</fullName>
    </submittedName>
</protein>
<dbReference type="EMBL" id="CBXI010000022">
    <property type="protein sequence ID" value="CDL91202.1"/>
    <property type="molecule type" value="Genomic_DNA"/>
</dbReference>
<dbReference type="RefSeq" id="WP_017895810.1">
    <property type="nucleotide sequence ID" value="NZ_CBXI010000022.1"/>
</dbReference>
<dbReference type="OrthoDB" id="2086462at2"/>
<keyword evidence="2" id="KW-1185">Reference proteome</keyword>
<dbReference type="Proteomes" id="UP000019482">
    <property type="component" value="Unassembled WGS sequence"/>
</dbReference>
<organism evidence="1 2">
    <name type="scientific">Clostridium tyrobutyricum DIVETGP</name>
    <dbReference type="NCBI Taxonomy" id="1408889"/>
    <lineage>
        <taxon>Bacteria</taxon>
        <taxon>Bacillati</taxon>
        <taxon>Bacillota</taxon>
        <taxon>Clostridia</taxon>
        <taxon>Eubacteriales</taxon>
        <taxon>Clostridiaceae</taxon>
        <taxon>Clostridium</taxon>
    </lineage>
</organism>
<evidence type="ECO:0000313" key="1">
    <source>
        <dbReference type="EMBL" id="CDL91202.1"/>
    </source>
</evidence>
<dbReference type="AlphaFoldDB" id="W6NGP9"/>
<evidence type="ECO:0000313" key="2">
    <source>
        <dbReference type="Proteomes" id="UP000019482"/>
    </source>
</evidence>
<sequence>MLNIKYDKGKLFYYEENKEYLLGDRVSNKYYLSENKEKVYFLDNSIIYDRGDLYVKEFNKDKKLVAKDIRIFYVNSDMSVFVYLKNYDNNQKSKRFLLGDLCLIDSYKQEKIIDYDVYSEIAFIEDLNNTYKILYIKRHDYLKKDLFVYYKNKIHLIDKEVNDYKIFRVKNDGVRIVYSKDYDDGFCNIFTFEYGKDTIKIGDIPSYNYFVKNTGDEVRFIERQPNNLYNYYSVSFDDIKAKKLIDYNVNKLVFDLARRNNDTRKPQATPVYSSFANKISSQDTFKVYFNKNSSKNSYIACELSQKADSYRIIESKYPDDDSENCEVVYSREKKDDMLLMLYTLGLYSSFYILQKKKLLGYSIYGIDIEDIIQSCNYIHTGQNGTYYEALPPISGDLKYISYVENIRDKLMLFYKVKYRNELKNILLNEYKDELFSKEICFAVSSTYLTDKKTKQKFKDIYKGVEKDLILNNKIPSKWKSEQDLYKLVLKYFKNAEIHCSPKWLSPQHLDIYIEELNLAFEYQGIQHYQPVSVFGWQKAFTHRLQLDERKRKLCLENDVILIEWQFDEIISKTTLKNKLINSGANICLY</sequence>
<accession>W6NGP9</accession>
<dbReference type="GeneID" id="29420967"/>